<dbReference type="EMBL" id="QLMG01000047">
    <property type="protein sequence ID" value="RAK11669.1"/>
    <property type="molecule type" value="Genomic_DNA"/>
</dbReference>
<name>A0A327XZS7_9RHOB</name>
<comment type="caution">
    <text evidence="3">The sequence shown here is derived from an EMBL/GenBank/DDBJ whole genome shotgun (WGS) entry which is preliminary data.</text>
</comment>
<reference evidence="3 4" key="1">
    <citation type="submission" date="2018-06" db="EMBL/GenBank/DDBJ databases">
        <title>Genomic Encyclopedia of Archaeal and Bacterial Type Strains, Phase II (KMG-II): from individual species to whole genera.</title>
        <authorList>
            <person name="Goeker M."/>
        </authorList>
    </citation>
    <scope>NUCLEOTIDE SEQUENCE [LARGE SCALE GENOMIC DNA]</scope>
    <source>
        <strain evidence="3 4">DSM 22011</strain>
    </source>
</reference>
<dbReference type="Proteomes" id="UP000249165">
    <property type="component" value="Unassembled WGS sequence"/>
</dbReference>
<dbReference type="CDD" id="cd00229">
    <property type="entry name" value="SGNH_hydrolase"/>
    <property type="match status" value="1"/>
</dbReference>
<accession>A0A327XZS7</accession>
<protein>
    <recommendedName>
        <fullName evidence="2">Sialate O-acetylesterase domain-containing protein</fullName>
    </recommendedName>
</protein>
<evidence type="ECO:0000256" key="1">
    <source>
        <dbReference type="ARBA" id="ARBA00022801"/>
    </source>
</evidence>
<dbReference type="SUPFAM" id="SSF52266">
    <property type="entry name" value="SGNH hydrolase"/>
    <property type="match status" value="1"/>
</dbReference>
<evidence type="ECO:0000313" key="4">
    <source>
        <dbReference type="Proteomes" id="UP000249165"/>
    </source>
</evidence>
<gene>
    <name evidence="3" type="ORF">ATI53_10475</name>
</gene>
<sequence>MKLNRPSWPLAIGLAIGLAILAALAGIAFGTLNDWTHGAYLDLRRNTRLALGLEKHWMRLPGPGSTDPRSPVACPDPAATRVLVTGGQSNAANTNTKAATLPPDADVYAWFNGVCWRGTDPMPGAQGSGGSLWPPLGAALSKGLGQPVLFINGAVGGSQVGDWLDLRSGYLDALLGRIAAARAQGYAPELILWHQGESDANVMPDTARGRAAMRAQFDALIAQLLAATPDARLYLFQASKCIGPRRADGVEAMRAVQRAVADATPRVIAGLNTDSFGNDYRWDTCHFNSLGRDAVVARITPQIMDLLGAAARSGEAGRNPLE</sequence>
<dbReference type="Pfam" id="PF03629">
    <property type="entry name" value="SASA"/>
    <property type="match status" value="1"/>
</dbReference>
<dbReference type="OrthoDB" id="7580065at2"/>
<dbReference type="GO" id="GO:0016788">
    <property type="term" value="F:hydrolase activity, acting on ester bonds"/>
    <property type="evidence" value="ECO:0007669"/>
    <property type="project" value="UniProtKB-ARBA"/>
</dbReference>
<dbReference type="InterPro" id="IPR036514">
    <property type="entry name" value="SGNH_hydro_sf"/>
</dbReference>
<organism evidence="3 4">
    <name type="scientific">Salipiger aestuarii</name>
    <dbReference type="NCBI Taxonomy" id="568098"/>
    <lineage>
        <taxon>Bacteria</taxon>
        <taxon>Pseudomonadati</taxon>
        <taxon>Pseudomonadota</taxon>
        <taxon>Alphaproteobacteria</taxon>
        <taxon>Rhodobacterales</taxon>
        <taxon>Roseobacteraceae</taxon>
        <taxon>Salipiger</taxon>
    </lineage>
</organism>
<keyword evidence="4" id="KW-1185">Reference proteome</keyword>
<proteinExistence type="predicted"/>
<dbReference type="InterPro" id="IPR005181">
    <property type="entry name" value="SASA"/>
</dbReference>
<dbReference type="Gene3D" id="3.40.50.1110">
    <property type="entry name" value="SGNH hydrolase"/>
    <property type="match status" value="1"/>
</dbReference>
<feature type="domain" description="Sialate O-acetylesterase" evidence="2">
    <location>
        <begin position="144"/>
        <end position="292"/>
    </location>
</feature>
<dbReference type="RefSeq" id="WP_111551067.1">
    <property type="nucleotide sequence ID" value="NZ_LIGK01000037.1"/>
</dbReference>
<dbReference type="AlphaFoldDB" id="A0A327XZS7"/>
<keyword evidence="1" id="KW-0378">Hydrolase</keyword>
<evidence type="ECO:0000313" key="3">
    <source>
        <dbReference type="EMBL" id="RAK11669.1"/>
    </source>
</evidence>
<evidence type="ECO:0000259" key="2">
    <source>
        <dbReference type="Pfam" id="PF03629"/>
    </source>
</evidence>